<proteinExistence type="predicted"/>
<dbReference type="AlphaFoldDB" id="A0A8G1RVC6"/>
<evidence type="ECO:0000313" key="2">
    <source>
        <dbReference type="Proteomes" id="UP000249789"/>
    </source>
</evidence>
<keyword evidence="2" id="KW-1185">Reference proteome</keyword>
<reference evidence="1 2" key="1">
    <citation type="submission" date="2018-02" db="EMBL/GenBank/DDBJ databases">
        <title>The genomes of Aspergillus section Nigri reveals drivers in fungal speciation.</title>
        <authorList>
            <consortium name="DOE Joint Genome Institute"/>
            <person name="Vesth T.C."/>
            <person name="Nybo J."/>
            <person name="Theobald S."/>
            <person name="Brandl J."/>
            <person name="Frisvad J.C."/>
            <person name="Nielsen K.F."/>
            <person name="Lyhne E.K."/>
            <person name="Kogle M.E."/>
            <person name="Kuo A."/>
            <person name="Riley R."/>
            <person name="Clum A."/>
            <person name="Nolan M."/>
            <person name="Lipzen A."/>
            <person name="Salamov A."/>
            <person name="Henrissat B."/>
            <person name="Wiebenga A."/>
            <person name="De vries R.P."/>
            <person name="Grigoriev I.V."/>
            <person name="Mortensen U.H."/>
            <person name="Andersen M.R."/>
            <person name="Baker S.E."/>
        </authorList>
    </citation>
    <scope>NUCLEOTIDE SEQUENCE [LARGE SCALE GENOMIC DNA]</scope>
    <source>
        <strain evidence="1 2">CBS 313.89</strain>
    </source>
</reference>
<dbReference type="VEuPathDB" id="FungiDB:BO72DRAFT_524745"/>
<name>A0A8G1RVC6_9EURO</name>
<sequence>MQLPPMYSDRSADTYLQDAMEPLSSPFQNFGHQTDFPDLMDTLHYDDMVPEFAWDESSSVEGLESISGEESLVLNLDQATDLPVMTLNSEQIRDHHQPYGDIDPLLMADFYQQDTSQLAEMLTTTTPKQKPQQSSKNFQCWDHGCNGRHFSSKSNLIRHQKEKSKTTSNFTCPLCAAVFTRSSARDTHLARQSCNRIRRYSNGRPRPSRLAVLSNPELVRIIT</sequence>
<gene>
    <name evidence="1" type="ORF">BO72DRAFT_524745</name>
</gene>
<evidence type="ECO:0008006" key="3">
    <source>
        <dbReference type="Google" id="ProtNLM"/>
    </source>
</evidence>
<dbReference type="Gene3D" id="3.30.160.60">
    <property type="entry name" value="Classic Zinc Finger"/>
    <property type="match status" value="1"/>
</dbReference>
<protein>
    <recommendedName>
        <fullName evidence="3">C2H2-type domain-containing protein</fullName>
    </recommendedName>
</protein>
<accession>A0A8G1RVC6</accession>
<dbReference type="Proteomes" id="UP000249789">
    <property type="component" value="Unassembled WGS sequence"/>
</dbReference>
<dbReference type="EMBL" id="KZ824627">
    <property type="protein sequence ID" value="RAK80767.1"/>
    <property type="molecule type" value="Genomic_DNA"/>
</dbReference>
<evidence type="ECO:0000313" key="1">
    <source>
        <dbReference type="EMBL" id="RAK80767.1"/>
    </source>
</evidence>
<organism evidence="1 2">
    <name type="scientific">Aspergillus fijiensis CBS 313.89</name>
    <dbReference type="NCBI Taxonomy" id="1448319"/>
    <lineage>
        <taxon>Eukaryota</taxon>
        <taxon>Fungi</taxon>
        <taxon>Dikarya</taxon>
        <taxon>Ascomycota</taxon>
        <taxon>Pezizomycotina</taxon>
        <taxon>Eurotiomycetes</taxon>
        <taxon>Eurotiomycetidae</taxon>
        <taxon>Eurotiales</taxon>
        <taxon>Aspergillaceae</taxon>
        <taxon>Aspergillus</taxon>
    </lineage>
</organism>
<dbReference type="OrthoDB" id="5366256at2759"/>
<dbReference type="GeneID" id="63867236"/>
<dbReference type="RefSeq" id="XP_040804777.1">
    <property type="nucleotide sequence ID" value="XM_040949901.1"/>
</dbReference>